<accession>A0A0N9I4P7</accession>
<dbReference type="EMBL" id="CP012752">
    <property type="protein sequence ID" value="ALG11069.1"/>
    <property type="molecule type" value="Genomic_DNA"/>
</dbReference>
<name>A0A0N9I4P7_9PSEU</name>
<protein>
    <recommendedName>
        <fullName evidence="1">DUF5753 domain-containing protein</fullName>
    </recommendedName>
</protein>
<dbReference type="InterPro" id="IPR043917">
    <property type="entry name" value="DUF5753"/>
</dbReference>
<proteinExistence type="predicted"/>
<dbReference type="STRING" id="860235.AOZ06_33040"/>
<dbReference type="KEGG" id="kphy:AOZ06_33040"/>
<reference evidence="2 3" key="1">
    <citation type="submission" date="2015-07" db="EMBL/GenBank/DDBJ databases">
        <title>Genome sequencing of Kibdelosporangium phytohabitans.</title>
        <authorList>
            <person name="Qin S."/>
            <person name="Xing K."/>
        </authorList>
    </citation>
    <scope>NUCLEOTIDE SEQUENCE [LARGE SCALE GENOMIC DNA]</scope>
    <source>
        <strain evidence="2 3">KLBMP1111</strain>
    </source>
</reference>
<evidence type="ECO:0000313" key="2">
    <source>
        <dbReference type="EMBL" id="ALG11069.1"/>
    </source>
</evidence>
<keyword evidence="3" id="KW-1185">Reference proteome</keyword>
<dbReference type="Proteomes" id="UP000063699">
    <property type="component" value="Chromosome"/>
</dbReference>
<organism evidence="2 3">
    <name type="scientific">Kibdelosporangium phytohabitans</name>
    <dbReference type="NCBI Taxonomy" id="860235"/>
    <lineage>
        <taxon>Bacteria</taxon>
        <taxon>Bacillati</taxon>
        <taxon>Actinomycetota</taxon>
        <taxon>Actinomycetes</taxon>
        <taxon>Pseudonocardiales</taxon>
        <taxon>Pseudonocardiaceae</taxon>
        <taxon>Kibdelosporangium</taxon>
    </lineage>
</organism>
<evidence type="ECO:0000313" key="3">
    <source>
        <dbReference type="Proteomes" id="UP000063699"/>
    </source>
</evidence>
<gene>
    <name evidence="2" type="ORF">AOZ06_33040</name>
</gene>
<dbReference type="AlphaFoldDB" id="A0A0N9I4P7"/>
<evidence type="ECO:0000259" key="1">
    <source>
        <dbReference type="Pfam" id="PF19054"/>
    </source>
</evidence>
<dbReference type="Pfam" id="PF19054">
    <property type="entry name" value="DUF5753"/>
    <property type="match status" value="1"/>
</dbReference>
<feature type="domain" description="DUF5753" evidence="1">
    <location>
        <begin position="2"/>
        <end position="85"/>
    </location>
</feature>
<sequence length="91" mass="10298">MEVAKRPNVTIRVLPFKAGVHPGLHGSFTILKFPIERDPGVVHVEDRIGSRYRDHVEEIGEYSAVEDRLLEAALSEAHSLSVIRKVRKELE</sequence>